<keyword evidence="1" id="KW-0175">Coiled coil</keyword>
<accession>A0ABQ0GGA8</accession>
<evidence type="ECO:0000313" key="3">
    <source>
        <dbReference type="Proteomes" id="UP001628179"/>
    </source>
</evidence>
<protein>
    <submittedName>
        <fullName evidence="2">Uncharacterized protein</fullName>
    </submittedName>
</protein>
<gene>
    <name evidence="2" type="ORF">MFIFM68171_07004</name>
</gene>
<feature type="coiled-coil region" evidence="1">
    <location>
        <begin position="38"/>
        <end position="70"/>
    </location>
</feature>
<dbReference type="EMBL" id="BAAFSV010000003">
    <property type="protein sequence ID" value="GAB1316794.1"/>
    <property type="molecule type" value="Genomic_DNA"/>
</dbReference>
<dbReference type="GeneID" id="98177747"/>
<name>A0ABQ0GGA8_9PEZI</name>
<sequence length="179" mass="19524">MARLADAADRLDLEEADHSTAKTLLSLFRAVHFEFRGVREAAVLAKEAELRIRKAQLEEDQEELMRAQAANTAERIRVGKLKGDVAKDTAALNALRTSLRDAHKDAADSLLSVGMPMAQKIDELCSSLEQYSIQATPLESLVEAALEHNSALSRDVAAVAETVRCVGENVDGSTWSHPM</sequence>
<comment type="caution">
    <text evidence="2">The sequence shown here is derived from an EMBL/GenBank/DDBJ whole genome shotgun (WGS) entry which is preliminary data.</text>
</comment>
<dbReference type="RefSeq" id="XP_070918525.1">
    <property type="nucleotide sequence ID" value="XM_071062424.1"/>
</dbReference>
<organism evidence="2 3">
    <name type="scientific">Madurella fahalii</name>
    <dbReference type="NCBI Taxonomy" id="1157608"/>
    <lineage>
        <taxon>Eukaryota</taxon>
        <taxon>Fungi</taxon>
        <taxon>Dikarya</taxon>
        <taxon>Ascomycota</taxon>
        <taxon>Pezizomycotina</taxon>
        <taxon>Sordariomycetes</taxon>
        <taxon>Sordariomycetidae</taxon>
        <taxon>Sordariales</taxon>
        <taxon>Sordariales incertae sedis</taxon>
        <taxon>Madurella</taxon>
    </lineage>
</organism>
<dbReference type="Gene3D" id="6.10.140.2140">
    <property type="match status" value="1"/>
</dbReference>
<keyword evidence="3" id="KW-1185">Reference proteome</keyword>
<dbReference type="Proteomes" id="UP001628179">
    <property type="component" value="Unassembled WGS sequence"/>
</dbReference>
<reference evidence="2 3" key="1">
    <citation type="submission" date="2024-09" db="EMBL/GenBank/DDBJ databases">
        <title>Itraconazole resistance in Madurella fahalii resulting from another homologue of gene encoding cytochrome P450 14-alpha sterol demethylase (CYP51).</title>
        <authorList>
            <person name="Yoshioka I."/>
            <person name="Fahal A.H."/>
            <person name="Kaneko S."/>
            <person name="Yaguchi T."/>
        </authorList>
    </citation>
    <scope>NUCLEOTIDE SEQUENCE [LARGE SCALE GENOMIC DNA]</scope>
    <source>
        <strain evidence="2 3">IFM 68171</strain>
    </source>
</reference>
<proteinExistence type="predicted"/>
<evidence type="ECO:0000313" key="2">
    <source>
        <dbReference type="EMBL" id="GAB1316794.1"/>
    </source>
</evidence>
<evidence type="ECO:0000256" key="1">
    <source>
        <dbReference type="SAM" id="Coils"/>
    </source>
</evidence>